<sequence>MGGKVYDMNGLKLNLKENICLVEIDKNVFCQITVVFCTCLYWRDANENLAWCKFVQRKKIGDLVEEFEDLVYREISFERRKSRNVEELWGFVEWSKIVFDGGYYSDSDFYMSSDFFLHSALVTL</sequence>
<dbReference type="Proteomes" id="UP000489600">
    <property type="component" value="Unassembled WGS sequence"/>
</dbReference>
<reference evidence="1" key="1">
    <citation type="submission" date="2019-07" db="EMBL/GenBank/DDBJ databases">
        <authorList>
            <person name="Dittberner H."/>
        </authorList>
    </citation>
    <scope>NUCLEOTIDE SEQUENCE [LARGE SCALE GENOMIC DNA]</scope>
</reference>
<evidence type="ECO:0000313" key="2">
    <source>
        <dbReference type="Proteomes" id="UP000489600"/>
    </source>
</evidence>
<dbReference type="AlphaFoldDB" id="A0A565CHH2"/>
<proteinExistence type="predicted"/>
<gene>
    <name evidence="1" type="ORF">ANE_LOCUS23450</name>
</gene>
<organism evidence="1 2">
    <name type="scientific">Arabis nemorensis</name>
    <dbReference type="NCBI Taxonomy" id="586526"/>
    <lineage>
        <taxon>Eukaryota</taxon>
        <taxon>Viridiplantae</taxon>
        <taxon>Streptophyta</taxon>
        <taxon>Embryophyta</taxon>
        <taxon>Tracheophyta</taxon>
        <taxon>Spermatophyta</taxon>
        <taxon>Magnoliopsida</taxon>
        <taxon>eudicotyledons</taxon>
        <taxon>Gunneridae</taxon>
        <taxon>Pentapetalae</taxon>
        <taxon>rosids</taxon>
        <taxon>malvids</taxon>
        <taxon>Brassicales</taxon>
        <taxon>Brassicaceae</taxon>
        <taxon>Arabideae</taxon>
        <taxon>Arabis</taxon>
    </lineage>
</organism>
<accession>A0A565CHH2</accession>
<comment type="caution">
    <text evidence="1">The sequence shown here is derived from an EMBL/GenBank/DDBJ whole genome shotgun (WGS) entry which is preliminary data.</text>
</comment>
<name>A0A565CHH2_9BRAS</name>
<dbReference type="EMBL" id="CABITT030000008">
    <property type="protein sequence ID" value="VVB13006.1"/>
    <property type="molecule type" value="Genomic_DNA"/>
</dbReference>
<protein>
    <submittedName>
        <fullName evidence="1">Uncharacterized protein</fullName>
    </submittedName>
</protein>
<keyword evidence="2" id="KW-1185">Reference proteome</keyword>
<evidence type="ECO:0000313" key="1">
    <source>
        <dbReference type="EMBL" id="VVB13006.1"/>
    </source>
</evidence>